<accession>A0A5J4KEL1</accession>
<protein>
    <submittedName>
        <fullName evidence="1">Uncharacterized protein</fullName>
    </submittedName>
</protein>
<evidence type="ECO:0000313" key="2">
    <source>
        <dbReference type="Proteomes" id="UP000334820"/>
    </source>
</evidence>
<dbReference type="AlphaFoldDB" id="A0A5J4KEL1"/>
<organism evidence="1 2">
    <name type="scientific">Thermogemmatispora aurantia</name>
    <dbReference type="NCBI Taxonomy" id="2045279"/>
    <lineage>
        <taxon>Bacteria</taxon>
        <taxon>Bacillati</taxon>
        <taxon>Chloroflexota</taxon>
        <taxon>Ktedonobacteria</taxon>
        <taxon>Thermogemmatisporales</taxon>
        <taxon>Thermogemmatisporaceae</taxon>
        <taxon>Thermogemmatispora</taxon>
    </lineage>
</organism>
<comment type="caution">
    <text evidence="1">The sequence shown here is derived from an EMBL/GenBank/DDBJ whole genome shotgun (WGS) entry which is preliminary data.</text>
</comment>
<dbReference type="Proteomes" id="UP000334820">
    <property type="component" value="Unassembled WGS sequence"/>
</dbReference>
<gene>
    <name evidence="1" type="ORF">KTAU_35750</name>
</gene>
<keyword evidence="2" id="KW-1185">Reference proteome</keyword>
<evidence type="ECO:0000313" key="1">
    <source>
        <dbReference type="EMBL" id="GER84939.1"/>
    </source>
</evidence>
<sequence length="74" mass="8109">MIAAMKSALSASLGYRPYRPYRMLFLYTTDSQASGLADLFTLGGKPCSRPYPFLLSSLAELAFPQPGEKMGWIG</sequence>
<reference evidence="1 2" key="1">
    <citation type="journal article" date="2019" name="Int. J. Syst. Evol. Microbiol.">
        <title>Thermogemmatispora aurantia sp. nov. and Thermogemmatispora argillosa sp. nov., within the class Ktedonobacteria, and emended description of the genus Thermogemmatispora.</title>
        <authorList>
            <person name="Zheng Y."/>
            <person name="Wang C.M."/>
            <person name="Sakai Y."/>
            <person name="Abe K."/>
            <person name="Yokota A."/>
            <person name="Yabe S."/>
        </authorList>
    </citation>
    <scope>NUCLEOTIDE SEQUENCE [LARGE SCALE GENOMIC DNA]</scope>
    <source>
        <strain evidence="1 2">A1-2</strain>
    </source>
</reference>
<dbReference type="EMBL" id="BKZV01000005">
    <property type="protein sequence ID" value="GER84939.1"/>
    <property type="molecule type" value="Genomic_DNA"/>
</dbReference>
<proteinExistence type="predicted"/>
<name>A0A5J4KEL1_9CHLR</name>